<evidence type="ECO:0000256" key="6">
    <source>
        <dbReference type="SAM" id="MobiDB-lite"/>
    </source>
</evidence>
<feature type="domain" description="LIM zinc-binding" evidence="7">
    <location>
        <begin position="24"/>
        <end position="86"/>
    </location>
</feature>
<feature type="compositionally biased region" description="Polar residues" evidence="6">
    <location>
        <begin position="204"/>
        <end position="214"/>
    </location>
</feature>
<dbReference type="Gene3D" id="2.10.110.10">
    <property type="entry name" value="Cysteine Rich Protein"/>
    <property type="match status" value="2"/>
</dbReference>
<feature type="compositionally biased region" description="Polar residues" evidence="6">
    <location>
        <begin position="449"/>
        <end position="461"/>
    </location>
</feature>
<keyword evidence="5" id="KW-0175">Coiled coil</keyword>
<dbReference type="InterPro" id="IPR000198">
    <property type="entry name" value="RhoGAP_dom"/>
</dbReference>
<accession>A0A9Q8P5V3</accession>
<gene>
    <name evidence="9" type="ORF">CLAFUR5_02619</name>
</gene>
<dbReference type="InterPro" id="IPR050729">
    <property type="entry name" value="Rho-GAP"/>
</dbReference>
<dbReference type="Pfam" id="PF00412">
    <property type="entry name" value="LIM"/>
    <property type="match status" value="1"/>
</dbReference>
<dbReference type="SMART" id="SM00324">
    <property type="entry name" value="RhoGAP"/>
    <property type="match status" value="1"/>
</dbReference>
<dbReference type="PROSITE" id="PS50023">
    <property type="entry name" value="LIM_DOMAIN_2"/>
    <property type="match status" value="1"/>
</dbReference>
<feature type="compositionally biased region" description="Basic and acidic residues" evidence="6">
    <location>
        <begin position="221"/>
        <end position="236"/>
    </location>
</feature>
<keyword evidence="10" id="KW-1185">Reference proteome</keyword>
<feature type="coiled-coil region" evidence="5">
    <location>
        <begin position="849"/>
        <end position="883"/>
    </location>
</feature>
<reference evidence="9" key="1">
    <citation type="submission" date="2021-12" db="EMBL/GenBank/DDBJ databases">
        <authorList>
            <person name="Zaccaron A."/>
            <person name="Stergiopoulos I."/>
        </authorList>
    </citation>
    <scope>NUCLEOTIDE SEQUENCE</scope>
    <source>
        <strain evidence="9">Race5_Kim</strain>
    </source>
</reference>
<evidence type="ECO:0000256" key="4">
    <source>
        <dbReference type="PROSITE-ProRule" id="PRU00125"/>
    </source>
</evidence>
<dbReference type="FunFam" id="1.10.555.10:FF:000043">
    <property type="entry name" value="Rho GTPase activator Rga"/>
    <property type="match status" value="1"/>
</dbReference>
<dbReference type="CDD" id="cd09395">
    <property type="entry name" value="LIM2_Rga"/>
    <property type="match status" value="1"/>
</dbReference>
<dbReference type="GO" id="GO:0005096">
    <property type="term" value="F:GTPase activator activity"/>
    <property type="evidence" value="ECO:0007669"/>
    <property type="project" value="UniProtKB-KW"/>
</dbReference>
<dbReference type="FunFam" id="2.10.110.10:FF:000044">
    <property type="entry name" value="Rho GTPase activator Rga"/>
    <property type="match status" value="1"/>
</dbReference>
<proteinExistence type="predicted"/>
<organism evidence="9 10">
    <name type="scientific">Passalora fulva</name>
    <name type="common">Tomato leaf mold</name>
    <name type="synonym">Cladosporium fulvum</name>
    <dbReference type="NCBI Taxonomy" id="5499"/>
    <lineage>
        <taxon>Eukaryota</taxon>
        <taxon>Fungi</taxon>
        <taxon>Dikarya</taxon>
        <taxon>Ascomycota</taxon>
        <taxon>Pezizomycotina</taxon>
        <taxon>Dothideomycetes</taxon>
        <taxon>Dothideomycetidae</taxon>
        <taxon>Mycosphaerellales</taxon>
        <taxon>Mycosphaerellaceae</taxon>
        <taxon>Fulvia</taxon>
    </lineage>
</organism>
<evidence type="ECO:0000256" key="5">
    <source>
        <dbReference type="SAM" id="Coils"/>
    </source>
</evidence>
<dbReference type="Proteomes" id="UP000756132">
    <property type="component" value="Chromosome 2"/>
</dbReference>
<dbReference type="PROSITE" id="PS50238">
    <property type="entry name" value="RHOGAP"/>
    <property type="match status" value="1"/>
</dbReference>
<protein>
    <submittedName>
        <fullName evidence="9">Rho GTPase-activating protein 15</fullName>
    </submittedName>
</protein>
<dbReference type="KEGG" id="ffu:CLAFUR5_02619"/>
<dbReference type="GO" id="GO:0007165">
    <property type="term" value="P:signal transduction"/>
    <property type="evidence" value="ECO:0007669"/>
    <property type="project" value="InterPro"/>
</dbReference>
<feature type="compositionally biased region" description="Basic and acidic residues" evidence="6">
    <location>
        <begin position="337"/>
        <end position="364"/>
    </location>
</feature>
<keyword evidence="1" id="KW-0343">GTPase activation</keyword>
<dbReference type="RefSeq" id="XP_047758662.1">
    <property type="nucleotide sequence ID" value="XM_047901767.1"/>
</dbReference>
<feature type="coiled-coil region" evidence="5">
    <location>
        <begin position="756"/>
        <end position="790"/>
    </location>
</feature>
<evidence type="ECO:0000259" key="7">
    <source>
        <dbReference type="PROSITE" id="PS50023"/>
    </source>
</evidence>
<dbReference type="CDD" id="cd00159">
    <property type="entry name" value="RhoGAP"/>
    <property type="match status" value="1"/>
</dbReference>
<feature type="compositionally biased region" description="Polar residues" evidence="6">
    <location>
        <begin position="184"/>
        <end position="196"/>
    </location>
</feature>
<feature type="region of interest" description="Disordered" evidence="6">
    <location>
        <begin position="1011"/>
        <end position="1040"/>
    </location>
</feature>
<feature type="compositionally biased region" description="Polar residues" evidence="6">
    <location>
        <begin position="423"/>
        <end position="433"/>
    </location>
</feature>
<feature type="compositionally biased region" description="Polar residues" evidence="6">
    <location>
        <begin position="550"/>
        <end position="585"/>
    </location>
</feature>
<reference evidence="9" key="2">
    <citation type="journal article" date="2022" name="Microb. Genom.">
        <title>A chromosome-scale genome assembly of the tomato pathogen Cladosporium fulvum reveals a compartmentalized genome architecture and the presence of a dispensable chromosome.</title>
        <authorList>
            <person name="Zaccaron A.Z."/>
            <person name="Chen L.H."/>
            <person name="Samaras A."/>
            <person name="Stergiopoulos I."/>
        </authorList>
    </citation>
    <scope>NUCLEOTIDE SEQUENCE</scope>
    <source>
        <strain evidence="9">Race5_Kim</strain>
    </source>
</reference>
<dbReference type="EMBL" id="CP090164">
    <property type="protein sequence ID" value="UJO14296.1"/>
    <property type="molecule type" value="Genomic_DNA"/>
</dbReference>
<evidence type="ECO:0000259" key="8">
    <source>
        <dbReference type="PROSITE" id="PS50238"/>
    </source>
</evidence>
<evidence type="ECO:0000256" key="1">
    <source>
        <dbReference type="ARBA" id="ARBA00022468"/>
    </source>
</evidence>
<feature type="domain" description="Rho-GAP" evidence="8">
    <location>
        <begin position="1099"/>
        <end position="1286"/>
    </location>
</feature>
<keyword evidence="3 4" id="KW-0862">Zinc</keyword>
<name>A0A9Q8P5V3_PASFU</name>
<feature type="compositionally biased region" description="Basic and acidic residues" evidence="6">
    <location>
        <begin position="463"/>
        <end position="473"/>
    </location>
</feature>
<dbReference type="SMART" id="SM00132">
    <property type="entry name" value="LIM"/>
    <property type="match status" value="2"/>
</dbReference>
<feature type="compositionally biased region" description="Low complexity" evidence="6">
    <location>
        <begin position="252"/>
        <end position="263"/>
    </location>
</feature>
<dbReference type="GO" id="GO:0046872">
    <property type="term" value="F:metal ion binding"/>
    <property type="evidence" value="ECO:0007669"/>
    <property type="project" value="UniProtKB-KW"/>
</dbReference>
<dbReference type="PANTHER" id="PTHR23176:SF128">
    <property type="entry name" value="RHO GTPASE-ACTIVATING PROTEIN RGD1"/>
    <property type="match status" value="1"/>
</dbReference>
<evidence type="ECO:0000256" key="2">
    <source>
        <dbReference type="ARBA" id="ARBA00022723"/>
    </source>
</evidence>
<keyword evidence="2 4" id="KW-0479">Metal-binding</keyword>
<dbReference type="PROSITE" id="PS00478">
    <property type="entry name" value="LIM_DOMAIN_1"/>
    <property type="match status" value="1"/>
</dbReference>
<dbReference type="InterPro" id="IPR001781">
    <property type="entry name" value="Znf_LIM"/>
</dbReference>
<feature type="region of interest" description="Disordered" evidence="6">
    <location>
        <begin position="141"/>
        <end position="666"/>
    </location>
</feature>
<dbReference type="InterPro" id="IPR008936">
    <property type="entry name" value="Rho_GTPase_activation_prot"/>
</dbReference>
<sequence length="1290" mass="140405">MAATMDSPNTTYPESPMDQEDVVYPCKGCGEILEEGKAFELAGNRWHIDCFRCNTCDTLLDSDANLLLLGDGSLICNNCTYSCSACHNKIEDLAILTGDQAFCSGCFRCRNCKRKIENLRYARTSQGIFCMSCHESLMARRRKKARTPKTTSGATPGIEKALPSLPPGVVPDSAFTPEDETPPVTYSETATKSQSRLSRDRQLGSRNEGTSTIRDVSPLSDDPRRGALNHIHEQQRDITTNTILDGPILPASTYNNSSSRYTTAGSLQDDDDDETGGDIPMVLDNTPIASPLVPSQAPPVQRKPVSRPQELSPPVQKENQPPRDYFGTNGRISAKPAPRDQLSRDALREDARSRSVSTEREQDRNAAQARPSPHILSQDKGRARKRDTSGGNTPVNGSAAASPIMPSTQDRGAIKQKAPPLSTDAQTLSQDTFRLQDVPRTAKARSRANSRQGAVSPQVVSSIDRHSREDHTHKPVSPVSVGSQNSGINPFDDPKRMRALQPSGETPVPPRNADRMLPLRGDSLAAAAAHRSKTSTPDPPTPTAVSSSTHINSRQSSQTSSHERNQSSSSVPSTFTDAQSTLSRDNSSRSKVEQPAVRSSLDAVVPPPRAASRPTAPSKSVANDDFIAPRHAPPPPVGHTRNNDSVSTMHSIDNRPSIDGQLSPALHSAGLPKYSLDGGFSMDDDLGRILRGEQAQDRNGPASPSVLRRVSNAVKHGRSFSDRAVPGGRSPRNGSLDISFPAHTPLITSPTGADGLDTLRSSLRRAQVHIAELEAEKVSLQEKLDGSTDMKAVNTELREKRSTMAFLDTQREMVVRELEIMTEHLSKAKDTSQPIDLGSLKTIILRDFAESLQKLKDNMGAQIEDLMHKRNELTDEIGNLIQMKDKGFQEYESLSSKNSQLLQHNNELIRSIQGMYQDNRQPNGALGGANGLGIYNPGAKLDTTGPTEVRNLNIVNTDSNMPTLLHDPESEPATMLTQPQVVNIRKGGKPTKFNWRRGGEKVAGKVTKGLKGALGGDRAPSNQGQYAIGHPYDSRQAVGGSDVSSVASKALSDESKAAGYGFFGQKNGGVKQGTGFGHLKNNSSTNLVDSSDGSVLFGSELSARCEFEGSMIPNIVMRCIAEVEKRGMDIEGIYRKSGGAGQVKTVQQGFEKDDQFDISDEDLDIHAITSAMKQYFRKLPTPLIVYESYEALLEAGQFQDKEKRANALRQAVNELPDAHRDCLQYLVGHLARVMAHESHNLMTPLNLAVVFAPTIMRPLSIEREMSDMQIQRHAVQALLENHKVIFSNDD</sequence>
<dbReference type="SUPFAM" id="SSF48350">
    <property type="entry name" value="GTPase activation domain, GAP"/>
    <property type="match status" value="1"/>
</dbReference>
<dbReference type="GO" id="GO:0005938">
    <property type="term" value="C:cell cortex"/>
    <property type="evidence" value="ECO:0007669"/>
    <property type="project" value="UniProtKB-ARBA"/>
</dbReference>
<evidence type="ECO:0000256" key="3">
    <source>
        <dbReference type="ARBA" id="ARBA00022833"/>
    </source>
</evidence>
<keyword evidence="4" id="KW-0440">LIM domain</keyword>
<dbReference type="Pfam" id="PF00620">
    <property type="entry name" value="RhoGAP"/>
    <property type="match status" value="1"/>
</dbReference>
<dbReference type="CDD" id="cd09394">
    <property type="entry name" value="LIM1_Rga"/>
    <property type="match status" value="1"/>
</dbReference>
<dbReference type="Gene3D" id="1.10.555.10">
    <property type="entry name" value="Rho GTPase activation protein"/>
    <property type="match status" value="1"/>
</dbReference>
<dbReference type="PANTHER" id="PTHR23176">
    <property type="entry name" value="RHO/RAC/CDC GTPASE-ACTIVATING PROTEIN"/>
    <property type="match status" value="1"/>
</dbReference>
<evidence type="ECO:0000313" key="9">
    <source>
        <dbReference type="EMBL" id="UJO14296.1"/>
    </source>
</evidence>
<dbReference type="OrthoDB" id="79452at2759"/>
<dbReference type="GeneID" id="71982497"/>
<evidence type="ECO:0000313" key="10">
    <source>
        <dbReference type="Proteomes" id="UP000756132"/>
    </source>
</evidence>